<keyword evidence="3" id="KW-1185">Reference proteome</keyword>
<dbReference type="Proteomes" id="UP000318081">
    <property type="component" value="Chromosome"/>
</dbReference>
<feature type="region of interest" description="Disordered" evidence="1">
    <location>
        <begin position="1"/>
        <end position="26"/>
    </location>
</feature>
<reference evidence="2 3" key="1">
    <citation type="submission" date="2019-02" db="EMBL/GenBank/DDBJ databases">
        <title>Deep-cultivation of Planctomycetes and their phenomic and genomic characterization uncovers novel biology.</title>
        <authorList>
            <person name="Wiegand S."/>
            <person name="Jogler M."/>
            <person name="Boedeker C."/>
            <person name="Pinto D."/>
            <person name="Vollmers J."/>
            <person name="Rivas-Marin E."/>
            <person name="Kohn T."/>
            <person name="Peeters S.H."/>
            <person name="Heuer A."/>
            <person name="Rast P."/>
            <person name="Oberbeckmann S."/>
            <person name="Bunk B."/>
            <person name="Jeske O."/>
            <person name="Meyerdierks A."/>
            <person name="Storesund J.E."/>
            <person name="Kallscheuer N."/>
            <person name="Luecker S."/>
            <person name="Lage O.M."/>
            <person name="Pohl T."/>
            <person name="Merkel B.J."/>
            <person name="Hornburger P."/>
            <person name="Mueller R.-W."/>
            <person name="Bruemmer F."/>
            <person name="Labrenz M."/>
            <person name="Spormann A.M."/>
            <person name="Op den Camp H."/>
            <person name="Overmann J."/>
            <person name="Amann R."/>
            <person name="Jetten M.S.M."/>
            <person name="Mascher T."/>
            <person name="Medema M.H."/>
            <person name="Devos D.P."/>
            <person name="Kaster A.-K."/>
            <person name="Ovreas L."/>
            <person name="Rohde M."/>
            <person name="Galperin M.Y."/>
            <person name="Jogler C."/>
        </authorList>
    </citation>
    <scope>NUCLEOTIDE SEQUENCE [LARGE SCALE GENOMIC DNA]</scope>
    <source>
        <strain evidence="2 3">TBK1r</strain>
    </source>
</reference>
<evidence type="ECO:0000256" key="1">
    <source>
        <dbReference type="SAM" id="MobiDB-lite"/>
    </source>
</evidence>
<evidence type="ECO:0000313" key="3">
    <source>
        <dbReference type="Proteomes" id="UP000318081"/>
    </source>
</evidence>
<sequence>MSLPATSREPSGRDSSDESTGIRSGNQRQLWSDGHWRRSLSWAVAVIIAYLLRDFLLIGVHRSSDHFGEGIWLNWRSRIPQPPSVYDSIYSRLSLIGGMLPTQMAKQTSFSKCGKRPNHLPVAIRRRRKRLGSWISNCRCDIDRSAAEQWAVHWVKCEPLEGKQNSLFTHIVIQDRLNAYEYQEPFK</sequence>
<dbReference type="EMBL" id="CP036432">
    <property type="protein sequence ID" value="QDV85833.1"/>
    <property type="molecule type" value="Genomic_DNA"/>
</dbReference>
<evidence type="ECO:0000313" key="2">
    <source>
        <dbReference type="EMBL" id="QDV85833.1"/>
    </source>
</evidence>
<organism evidence="2 3">
    <name type="scientific">Stieleria magnilauensis</name>
    <dbReference type="NCBI Taxonomy" id="2527963"/>
    <lineage>
        <taxon>Bacteria</taxon>
        <taxon>Pseudomonadati</taxon>
        <taxon>Planctomycetota</taxon>
        <taxon>Planctomycetia</taxon>
        <taxon>Pirellulales</taxon>
        <taxon>Pirellulaceae</taxon>
        <taxon>Stieleria</taxon>
    </lineage>
</organism>
<gene>
    <name evidence="2" type="ORF">TBK1r_48490</name>
</gene>
<proteinExistence type="predicted"/>
<protein>
    <submittedName>
        <fullName evidence="2">Uncharacterized protein</fullName>
    </submittedName>
</protein>
<accession>A0ABX5XUY0</accession>
<name>A0ABX5XUY0_9BACT</name>